<dbReference type="GO" id="GO:0042276">
    <property type="term" value="P:error-prone translesion synthesis"/>
    <property type="evidence" value="ECO:0007669"/>
    <property type="project" value="TreeGrafter"/>
</dbReference>
<dbReference type="CDD" id="cd03586">
    <property type="entry name" value="PolY_Pol_IV_kappa"/>
    <property type="match status" value="1"/>
</dbReference>
<dbReference type="EC" id="2.7.7.7" evidence="17"/>
<dbReference type="FunFam" id="3.40.1170.60:FF:000001">
    <property type="entry name" value="DNA polymerase IV"/>
    <property type="match status" value="1"/>
</dbReference>
<organism evidence="19 20">
    <name type="scientific">Oharaeibacter diazotrophicus</name>
    <dbReference type="NCBI Taxonomy" id="1920512"/>
    <lineage>
        <taxon>Bacteria</taxon>
        <taxon>Pseudomonadati</taxon>
        <taxon>Pseudomonadota</taxon>
        <taxon>Alphaproteobacteria</taxon>
        <taxon>Hyphomicrobiales</taxon>
        <taxon>Pleomorphomonadaceae</taxon>
        <taxon>Oharaeibacter</taxon>
    </lineage>
</organism>
<dbReference type="GO" id="GO:0006261">
    <property type="term" value="P:DNA-templated DNA replication"/>
    <property type="evidence" value="ECO:0007669"/>
    <property type="project" value="UniProtKB-UniRule"/>
</dbReference>
<dbReference type="FunFam" id="3.30.1490.100:FF:000004">
    <property type="entry name" value="DNA polymerase IV"/>
    <property type="match status" value="1"/>
</dbReference>
<comment type="catalytic activity">
    <reaction evidence="16 17">
        <text>DNA(n) + a 2'-deoxyribonucleoside 5'-triphosphate = DNA(n+1) + diphosphate</text>
        <dbReference type="Rhea" id="RHEA:22508"/>
        <dbReference type="Rhea" id="RHEA-COMP:17339"/>
        <dbReference type="Rhea" id="RHEA-COMP:17340"/>
        <dbReference type="ChEBI" id="CHEBI:33019"/>
        <dbReference type="ChEBI" id="CHEBI:61560"/>
        <dbReference type="ChEBI" id="CHEBI:173112"/>
        <dbReference type="EC" id="2.7.7.7"/>
    </reaction>
</comment>
<dbReference type="RefSeq" id="WP_126536098.1">
    <property type="nucleotide sequence ID" value="NZ_BSPM01000008.1"/>
</dbReference>
<dbReference type="InterPro" id="IPR036775">
    <property type="entry name" value="DNA_pol_Y-fam_lit_finger_sf"/>
</dbReference>
<feature type="binding site" evidence="17">
    <location>
        <position position="135"/>
    </location>
    <ligand>
        <name>Mg(2+)</name>
        <dbReference type="ChEBI" id="CHEBI:18420"/>
    </ligand>
</feature>
<evidence type="ECO:0000256" key="9">
    <source>
        <dbReference type="ARBA" id="ARBA00022723"/>
    </source>
</evidence>
<evidence type="ECO:0000256" key="8">
    <source>
        <dbReference type="ARBA" id="ARBA00022705"/>
    </source>
</evidence>
<keyword evidence="6 17" id="KW-0808">Transferase</keyword>
<evidence type="ECO:0000256" key="3">
    <source>
        <dbReference type="ARBA" id="ARBA00011245"/>
    </source>
</evidence>
<keyword evidence="7 17" id="KW-0548">Nucleotidyltransferase</keyword>
<accession>A0A4R6RLR6</accession>
<dbReference type="Gene3D" id="1.10.150.20">
    <property type="entry name" value="5' to 3' exonuclease, C-terminal subdomain"/>
    <property type="match status" value="1"/>
</dbReference>
<comment type="caution">
    <text evidence="19">The sequence shown here is derived from an EMBL/GenBank/DDBJ whole genome shotgun (WGS) entry which is preliminary data.</text>
</comment>
<dbReference type="NCBIfam" id="NF002677">
    <property type="entry name" value="PRK02406.1"/>
    <property type="match status" value="1"/>
</dbReference>
<dbReference type="AlphaFoldDB" id="A0A4R6RLR6"/>
<evidence type="ECO:0000256" key="17">
    <source>
        <dbReference type="HAMAP-Rule" id="MF_01113"/>
    </source>
</evidence>
<evidence type="ECO:0000256" key="5">
    <source>
        <dbReference type="ARBA" id="ARBA00022490"/>
    </source>
</evidence>
<evidence type="ECO:0000256" key="7">
    <source>
        <dbReference type="ARBA" id="ARBA00022695"/>
    </source>
</evidence>
<dbReference type="SUPFAM" id="SSF56672">
    <property type="entry name" value="DNA/RNA polymerases"/>
    <property type="match status" value="1"/>
</dbReference>
<dbReference type="InterPro" id="IPR022880">
    <property type="entry name" value="DNApol_IV"/>
</dbReference>
<keyword evidence="10 17" id="KW-0227">DNA damage</keyword>
<keyword evidence="4 17" id="KW-0515">Mutator protein</keyword>
<feature type="domain" description="UmuC" evidence="18">
    <location>
        <begin position="38"/>
        <end position="218"/>
    </location>
</feature>
<feature type="active site" evidence="17">
    <location>
        <position position="136"/>
    </location>
</feature>
<evidence type="ECO:0000256" key="11">
    <source>
        <dbReference type="ARBA" id="ARBA00022842"/>
    </source>
</evidence>
<dbReference type="GO" id="GO:0000287">
    <property type="term" value="F:magnesium ion binding"/>
    <property type="evidence" value="ECO:0007669"/>
    <property type="project" value="UniProtKB-UniRule"/>
</dbReference>
<evidence type="ECO:0000256" key="2">
    <source>
        <dbReference type="ARBA" id="ARBA00010945"/>
    </source>
</evidence>
<dbReference type="HAMAP" id="MF_01113">
    <property type="entry name" value="DNApol_IV"/>
    <property type="match status" value="1"/>
</dbReference>
<evidence type="ECO:0000256" key="6">
    <source>
        <dbReference type="ARBA" id="ARBA00022679"/>
    </source>
</evidence>
<dbReference type="EMBL" id="SNXY01000006">
    <property type="protein sequence ID" value="TDP87065.1"/>
    <property type="molecule type" value="Genomic_DNA"/>
</dbReference>
<dbReference type="GO" id="GO:0003684">
    <property type="term" value="F:damaged DNA binding"/>
    <property type="evidence" value="ECO:0007669"/>
    <property type="project" value="InterPro"/>
</dbReference>
<dbReference type="PROSITE" id="PS50173">
    <property type="entry name" value="UMUC"/>
    <property type="match status" value="1"/>
</dbReference>
<sequence>MTGFCRDCLAGADAGRRRCAACGGPRLVRHAELDSLAIAHVDCDAFYASIEKRDDPSLRDRPVIVGGGKRGVVSTCCYIARIRGVRSAMPMFKALAACPDAVVIKPDMEKYVRVGRQIRAMMLELTPLVEPLSIDEAFLDLSGTERLHHGRLAETLARFASRVEREVGITVSVGLAPNKFLAKIASDLDKPRGFSVIGRAEATAFLAPRPVTTIFGVGAAFAEKLAGDGIRTVGDLQQLDAGHLARRYGAMGLRLAKLARGDDDRPVDPSHERKSVGAETTFDTDIADHEALRPILRRLAEKVSAHLKGYDIAGRTVTLKLKTPDFRLHTRARRLADPTQLADRIFHAADDLLSREPAGTPYRLAGVTVSDLETSLHADPADLVDTGGTRRAAAERAMDAVRAKFGRAAVETGLVFDDRIKKER</sequence>
<comment type="function">
    <text evidence="15 17">Poorly processive, error-prone DNA polymerase involved in untargeted mutagenesis. Copies undamaged DNA at stalled replication forks, which arise in vivo from mismatched or misaligned primer ends. These misaligned primers can be extended by PolIV. Exhibits no 3'-5' exonuclease (proofreading) activity. May be involved in translesional synthesis, in conjunction with the beta clamp from PolIII.</text>
</comment>
<keyword evidence="12 17" id="KW-0239">DNA-directed DNA polymerase</keyword>
<dbReference type="GO" id="GO:0006281">
    <property type="term" value="P:DNA repair"/>
    <property type="evidence" value="ECO:0007669"/>
    <property type="project" value="UniProtKB-UniRule"/>
</dbReference>
<dbReference type="GO" id="GO:0005829">
    <property type="term" value="C:cytosol"/>
    <property type="evidence" value="ECO:0007669"/>
    <property type="project" value="TreeGrafter"/>
</dbReference>
<dbReference type="GO" id="GO:0003887">
    <property type="term" value="F:DNA-directed DNA polymerase activity"/>
    <property type="evidence" value="ECO:0007669"/>
    <property type="project" value="UniProtKB-UniRule"/>
</dbReference>
<evidence type="ECO:0000313" key="20">
    <source>
        <dbReference type="Proteomes" id="UP000294547"/>
    </source>
</evidence>
<dbReference type="Gene3D" id="3.30.70.270">
    <property type="match status" value="1"/>
</dbReference>
<evidence type="ECO:0000256" key="13">
    <source>
        <dbReference type="ARBA" id="ARBA00023125"/>
    </source>
</evidence>
<keyword evidence="20" id="KW-1185">Reference proteome</keyword>
<comment type="subunit">
    <text evidence="3 17">Monomer.</text>
</comment>
<evidence type="ECO:0000313" key="19">
    <source>
        <dbReference type="EMBL" id="TDP87065.1"/>
    </source>
</evidence>
<feature type="binding site" evidence="17">
    <location>
        <position position="42"/>
    </location>
    <ligand>
        <name>Mg(2+)</name>
        <dbReference type="ChEBI" id="CHEBI:18420"/>
    </ligand>
</feature>
<dbReference type="PANTHER" id="PTHR11076:SF33">
    <property type="entry name" value="DNA POLYMERASE KAPPA"/>
    <property type="match status" value="1"/>
</dbReference>
<evidence type="ECO:0000256" key="12">
    <source>
        <dbReference type="ARBA" id="ARBA00022932"/>
    </source>
</evidence>
<dbReference type="PANTHER" id="PTHR11076">
    <property type="entry name" value="DNA REPAIR POLYMERASE UMUC / TRANSFERASE FAMILY MEMBER"/>
    <property type="match status" value="1"/>
</dbReference>
<evidence type="ECO:0000256" key="10">
    <source>
        <dbReference type="ARBA" id="ARBA00022763"/>
    </source>
</evidence>
<dbReference type="OrthoDB" id="9808813at2"/>
<keyword evidence="5 17" id="KW-0963">Cytoplasm</keyword>
<evidence type="ECO:0000256" key="1">
    <source>
        <dbReference type="ARBA" id="ARBA00004496"/>
    </source>
</evidence>
<evidence type="ECO:0000256" key="16">
    <source>
        <dbReference type="ARBA" id="ARBA00049244"/>
    </source>
</evidence>
<dbReference type="InterPro" id="IPR017961">
    <property type="entry name" value="DNA_pol_Y-fam_little_finger"/>
</dbReference>
<comment type="cofactor">
    <cofactor evidence="17">
        <name>Mg(2+)</name>
        <dbReference type="ChEBI" id="CHEBI:18420"/>
    </cofactor>
    <text evidence="17">Binds 2 magnesium ions per subunit.</text>
</comment>
<comment type="subcellular location">
    <subcellularLocation>
        <location evidence="1 17">Cytoplasm</location>
    </subcellularLocation>
</comment>
<dbReference type="Gene3D" id="3.30.1490.100">
    <property type="entry name" value="DNA polymerase, Y-family, little finger domain"/>
    <property type="match status" value="1"/>
</dbReference>
<keyword evidence="8 17" id="KW-0235">DNA replication</keyword>
<dbReference type="NCBIfam" id="NF002751">
    <property type="entry name" value="PRK02794.1"/>
    <property type="match status" value="1"/>
</dbReference>
<dbReference type="InterPro" id="IPR001126">
    <property type="entry name" value="UmuC"/>
</dbReference>
<dbReference type="InterPro" id="IPR043128">
    <property type="entry name" value="Rev_trsase/Diguanyl_cyclase"/>
</dbReference>
<keyword evidence="9 17" id="KW-0479">Metal-binding</keyword>
<gene>
    <name evidence="17" type="primary">dinB</name>
    <name evidence="19" type="ORF">EDD54_0950</name>
</gene>
<reference evidence="19 20" key="1">
    <citation type="submission" date="2019-03" db="EMBL/GenBank/DDBJ databases">
        <title>Genomic Encyclopedia of Type Strains, Phase IV (KMG-IV): sequencing the most valuable type-strain genomes for metagenomic binning, comparative biology and taxonomic classification.</title>
        <authorList>
            <person name="Goeker M."/>
        </authorList>
    </citation>
    <scope>NUCLEOTIDE SEQUENCE [LARGE SCALE GENOMIC DNA]</scope>
    <source>
        <strain evidence="19 20">DSM 102969</strain>
    </source>
</reference>
<dbReference type="Pfam" id="PF00817">
    <property type="entry name" value="IMS"/>
    <property type="match status" value="1"/>
</dbReference>
<dbReference type="GO" id="GO:0009432">
    <property type="term" value="P:SOS response"/>
    <property type="evidence" value="ECO:0007669"/>
    <property type="project" value="TreeGrafter"/>
</dbReference>
<evidence type="ECO:0000256" key="15">
    <source>
        <dbReference type="ARBA" id="ARBA00025589"/>
    </source>
</evidence>
<feature type="site" description="Substrate discrimination" evidence="17">
    <location>
        <position position="47"/>
    </location>
</feature>
<comment type="similarity">
    <text evidence="2 17">Belongs to the DNA polymerase type-Y family.</text>
</comment>
<dbReference type="SUPFAM" id="SSF100879">
    <property type="entry name" value="Lesion bypass DNA polymerase (Y-family), little finger domain"/>
    <property type="match status" value="1"/>
</dbReference>
<proteinExistence type="inferred from homology"/>
<keyword evidence="11 17" id="KW-0460">Magnesium</keyword>
<dbReference type="Gene3D" id="3.40.1170.60">
    <property type="match status" value="1"/>
</dbReference>
<evidence type="ECO:0000256" key="4">
    <source>
        <dbReference type="ARBA" id="ARBA00022457"/>
    </source>
</evidence>
<keyword evidence="14 17" id="KW-0234">DNA repair</keyword>
<evidence type="ECO:0000256" key="14">
    <source>
        <dbReference type="ARBA" id="ARBA00023204"/>
    </source>
</evidence>
<name>A0A4R6RLR6_9HYPH</name>
<dbReference type="Pfam" id="PF11799">
    <property type="entry name" value="IMS_C"/>
    <property type="match status" value="1"/>
</dbReference>
<dbReference type="InterPro" id="IPR050116">
    <property type="entry name" value="DNA_polymerase-Y"/>
</dbReference>
<evidence type="ECO:0000259" key="18">
    <source>
        <dbReference type="PROSITE" id="PS50173"/>
    </source>
</evidence>
<dbReference type="InterPro" id="IPR043502">
    <property type="entry name" value="DNA/RNA_pol_sf"/>
</dbReference>
<protein>
    <recommendedName>
        <fullName evidence="17">DNA polymerase IV</fullName>
        <shortName evidence="17">Pol IV</shortName>
        <ecNumber evidence="17">2.7.7.7</ecNumber>
    </recommendedName>
</protein>
<keyword evidence="13 17" id="KW-0238">DNA-binding</keyword>
<dbReference type="Proteomes" id="UP000294547">
    <property type="component" value="Unassembled WGS sequence"/>
</dbReference>